<name>A0ABX8TJ80_9CAUL</name>
<proteinExistence type="predicted"/>
<evidence type="ECO:0008006" key="4">
    <source>
        <dbReference type="Google" id="ProtNLM"/>
    </source>
</evidence>
<organism evidence="2 3">
    <name type="scientific">Brevundimonas nasdae</name>
    <dbReference type="NCBI Taxonomy" id="172043"/>
    <lineage>
        <taxon>Bacteria</taxon>
        <taxon>Pseudomonadati</taxon>
        <taxon>Pseudomonadota</taxon>
        <taxon>Alphaproteobacteria</taxon>
        <taxon>Caulobacterales</taxon>
        <taxon>Caulobacteraceae</taxon>
        <taxon>Brevundimonas</taxon>
    </lineage>
</organism>
<evidence type="ECO:0000256" key="1">
    <source>
        <dbReference type="SAM" id="SignalP"/>
    </source>
</evidence>
<keyword evidence="3" id="KW-1185">Reference proteome</keyword>
<keyword evidence="1" id="KW-0732">Signal</keyword>
<sequence>MTLAVAALALALSGSGQIGDAPQTAPAPIELDDVSVEGRRLRDAARQFVDTIAVAPAGARLGRWNTPLCVSVANLSPPYGQMMADRIGDIARDLGITVSEPGCTSNVLVIGTDNGAATAEALVEGWRTRFRPPIDNTNMGLNALQRFRTSDAAVRWWHVSLPVSADTGKLAARIGGSPPPRISSRNVSRLHSPLRYDLYSATVVIDMSKVGNVLLPALIDYTAMVVLAQVDPRADYSGQNTILNLFGEPDGLAGMSDWDLAYLKALYQAEADRPTAHAQEAAVANELERNRRRAQPVD</sequence>
<protein>
    <recommendedName>
        <fullName evidence="4">Lipoprotein</fullName>
    </recommendedName>
</protein>
<evidence type="ECO:0000313" key="3">
    <source>
        <dbReference type="Proteomes" id="UP000824334"/>
    </source>
</evidence>
<feature type="chain" id="PRO_5046248541" description="Lipoprotein" evidence="1">
    <location>
        <begin position="19"/>
        <end position="298"/>
    </location>
</feature>
<dbReference type="Proteomes" id="UP000824334">
    <property type="component" value="Chromosome"/>
</dbReference>
<feature type="signal peptide" evidence="1">
    <location>
        <begin position="1"/>
        <end position="18"/>
    </location>
</feature>
<evidence type="ECO:0000313" key="2">
    <source>
        <dbReference type="EMBL" id="QYC11255.1"/>
    </source>
</evidence>
<dbReference type="GeneID" id="94374504"/>
<dbReference type="RefSeq" id="WP_219353879.1">
    <property type="nucleotide sequence ID" value="NZ_CP080034.1"/>
</dbReference>
<dbReference type="EMBL" id="CP080034">
    <property type="protein sequence ID" value="QYC11255.1"/>
    <property type="molecule type" value="Genomic_DNA"/>
</dbReference>
<reference evidence="2 3" key="1">
    <citation type="submission" date="2021-07" db="EMBL/GenBank/DDBJ databases">
        <title>Isolation and characterization of bacteria from a gold mining with a capacity of golden bioaccumulation.</title>
        <authorList>
            <person name="Yang X.J."/>
        </authorList>
    </citation>
    <scope>NUCLEOTIDE SEQUENCE [LARGE SCALE GENOMIC DNA]</scope>
    <source>
        <strain evidence="2 3">Au29</strain>
    </source>
</reference>
<accession>A0ABX8TJ80</accession>
<gene>
    <name evidence="2" type="ORF">KWG56_04445</name>
</gene>